<keyword evidence="3" id="KW-1185">Reference proteome</keyword>
<keyword evidence="1" id="KW-0732">Signal</keyword>
<dbReference type="Proteomes" id="UP001358614">
    <property type="component" value="Chromosome 1"/>
</dbReference>
<organism evidence="2 3">
    <name type="scientific">Kwoniella europaea PYCC6329</name>
    <dbReference type="NCBI Taxonomy" id="1423913"/>
    <lineage>
        <taxon>Eukaryota</taxon>
        <taxon>Fungi</taxon>
        <taxon>Dikarya</taxon>
        <taxon>Basidiomycota</taxon>
        <taxon>Agaricomycotina</taxon>
        <taxon>Tremellomycetes</taxon>
        <taxon>Tremellales</taxon>
        <taxon>Cryptococcaceae</taxon>
        <taxon>Kwoniella</taxon>
    </lineage>
</organism>
<accession>A0AAX4KDF5</accession>
<proteinExistence type="predicted"/>
<feature type="signal peptide" evidence="1">
    <location>
        <begin position="1"/>
        <end position="22"/>
    </location>
</feature>
<evidence type="ECO:0000256" key="1">
    <source>
        <dbReference type="SAM" id="SignalP"/>
    </source>
</evidence>
<gene>
    <name evidence="2" type="ORF">V865_001525</name>
</gene>
<dbReference type="GeneID" id="91100329"/>
<dbReference type="EMBL" id="CP144089">
    <property type="protein sequence ID" value="WWD03473.1"/>
    <property type="molecule type" value="Genomic_DNA"/>
</dbReference>
<evidence type="ECO:0000313" key="2">
    <source>
        <dbReference type="EMBL" id="WWD03473.1"/>
    </source>
</evidence>
<evidence type="ECO:0000313" key="3">
    <source>
        <dbReference type="Proteomes" id="UP001358614"/>
    </source>
</evidence>
<dbReference type="RefSeq" id="XP_066081440.1">
    <property type="nucleotide sequence ID" value="XM_066225343.1"/>
</dbReference>
<dbReference type="AlphaFoldDB" id="A0AAX4KDF5"/>
<feature type="chain" id="PRO_5043971348" evidence="1">
    <location>
        <begin position="23"/>
        <end position="189"/>
    </location>
</feature>
<reference evidence="2 3" key="1">
    <citation type="submission" date="2024-01" db="EMBL/GenBank/DDBJ databases">
        <title>Comparative genomics of Cryptococcus and Kwoniella reveals pathogenesis evolution and contrasting modes of karyotype evolution via chromosome fusion or intercentromeric recombination.</title>
        <authorList>
            <person name="Coelho M.A."/>
            <person name="David-Palma M."/>
            <person name="Shea T."/>
            <person name="Bowers K."/>
            <person name="McGinley-Smith S."/>
            <person name="Mohammad A.W."/>
            <person name="Gnirke A."/>
            <person name="Yurkov A.M."/>
            <person name="Nowrousian M."/>
            <person name="Sun S."/>
            <person name="Cuomo C.A."/>
            <person name="Heitman J."/>
        </authorList>
    </citation>
    <scope>NUCLEOTIDE SEQUENCE [LARGE SCALE GENOMIC DNA]</scope>
    <source>
        <strain evidence="2 3">PYCC6329</strain>
    </source>
</reference>
<protein>
    <submittedName>
        <fullName evidence="2">Uncharacterized protein</fullName>
    </submittedName>
</protein>
<dbReference type="KEGG" id="ker:91100329"/>
<sequence length="189" mass="20817">MTIQSRIMICSLVPYFLLGVNAYSRAHYTGGCTGAEQCQFTTTACTECSPDFQYINALGVETSAYNAQAQATIYTGCKACDDCEYSNAMFVNYNCPICARKRAEIPDQPGAPLFSPNGTISTYIDHDRVLEILSSTAPLRTEDDKMAFYTDDGWYLLLETPENTQRLLESGELESRSVANALSPGQGHR</sequence>
<name>A0AAX4KDF5_9TREE</name>